<dbReference type="PANTHER" id="PTHR34724">
    <property type="entry name" value="OS12G0596101 PROTEIN"/>
    <property type="match status" value="1"/>
</dbReference>
<dbReference type="CDD" id="cd14733">
    <property type="entry name" value="BACK"/>
    <property type="match status" value="1"/>
</dbReference>
<protein>
    <recommendedName>
        <fullName evidence="3">BTB domain-containing protein</fullName>
    </recommendedName>
</protein>
<accession>A0A4Z1GLW0</accession>
<dbReference type="Gene3D" id="3.30.710.10">
    <property type="entry name" value="Potassium Channel Kv1.1, Chain A"/>
    <property type="match status" value="1"/>
</dbReference>
<dbReference type="PANTHER" id="PTHR34724:SF2">
    <property type="entry name" value="OS12G0596101 PROTEIN"/>
    <property type="match status" value="1"/>
</dbReference>
<name>A0A4Z1GLW0_9HELO</name>
<proteinExistence type="predicted"/>
<sequence length="489" mass="55568">MCRQASCPTCQKETWLGCGQHLPSVFSSIPADQECTCIPKFEKDGVQYPPKVGTGTAQDAGEEGDVVIHDLKRGTLGWVVLTFGVSLCGLPKQGAVDAGIHPVGGVWVILELWFFAAKVSCLELSNYAMDWIQDYHQGEDWIEDEDLRYVFEMAEGDNGHVALEDFFAAMLRQKRAKDHIMIRDFLQAIPAALGPYLYHESLADIFEPFGTLENPSKVLGLATTSMTDFKQFFPSVYTARGGVHSSGRYKSNERHHQVSKTHSSGSVHRLFDDILKQQLRDNEEMNSTQRSGEKIRVEVVGGCYEIHRELLAGAGLFELLGDIQIITLDEESETIDYFVQWLYTPGNFYKVPQIKTVMKLWVFADKMELPKLQNYCMDFTQDHYLRNEKFMHLDELEYVFGATDGEYMEDNLLMRFCVAQLHCQNNIEGSADVAYFLRTVPTAIGAYLDYEICCNIDSDNDPRSRERFPCGFHVHTTINDQEDCQLKIE</sequence>
<dbReference type="AlphaFoldDB" id="A0A4Z1GLW0"/>
<comment type="caution">
    <text evidence="1">The sequence shown here is derived from an EMBL/GenBank/DDBJ whole genome shotgun (WGS) entry which is preliminary data.</text>
</comment>
<dbReference type="Proteomes" id="UP000297814">
    <property type="component" value="Unassembled WGS sequence"/>
</dbReference>
<keyword evidence="2" id="KW-1185">Reference proteome</keyword>
<dbReference type="InterPro" id="IPR011333">
    <property type="entry name" value="SKP1/BTB/POZ_sf"/>
</dbReference>
<evidence type="ECO:0000313" key="2">
    <source>
        <dbReference type="Proteomes" id="UP000297814"/>
    </source>
</evidence>
<gene>
    <name evidence="1" type="ORF">BHYA_0156g00050</name>
</gene>
<dbReference type="EMBL" id="PQXK01000156">
    <property type="protein sequence ID" value="TGO35481.1"/>
    <property type="molecule type" value="Genomic_DNA"/>
</dbReference>
<organism evidence="1 2">
    <name type="scientific">Botrytis hyacinthi</name>
    <dbReference type="NCBI Taxonomy" id="278943"/>
    <lineage>
        <taxon>Eukaryota</taxon>
        <taxon>Fungi</taxon>
        <taxon>Dikarya</taxon>
        <taxon>Ascomycota</taxon>
        <taxon>Pezizomycotina</taxon>
        <taxon>Leotiomycetes</taxon>
        <taxon>Helotiales</taxon>
        <taxon>Sclerotiniaceae</taxon>
        <taxon>Botrytis</taxon>
    </lineage>
</organism>
<reference evidence="1 2" key="1">
    <citation type="submission" date="2017-12" db="EMBL/GenBank/DDBJ databases">
        <title>Comparative genomics of Botrytis spp.</title>
        <authorList>
            <person name="Valero-Jimenez C.A."/>
            <person name="Tapia P."/>
            <person name="Veloso J."/>
            <person name="Silva-Moreno E."/>
            <person name="Staats M."/>
            <person name="Valdes J.H."/>
            <person name="Van Kan J.A.L."/>
        </authorList>
    </citation>
    <scope>NUCLEOTIDE SEQUENCE [LARGE SCALE GENOMIC DNA]</scope>
    <source>
        <strain evidence="1 2">Bh0001</strain>
    </source>
</reference>
<evidence type="ECO:0008006" key="3">
    <source>
        <dbReference type="Google" id="ProtNLM"/>
    </source>
</evidence>
<evidence type="ECO:0000313" key="1">
    <source>
        <dbReference type="EMBL" id="TGO35481.1"/>
    </source>
</evidence>